<dbReference type="SUPFAM" id="SSF53335">
    <property type="entry name" value="S-adenosyl-L-methionine-dependent methyltransferases"/>
    <property type="match status" value="1"/>
</dbReference>
<dbReference type="STRING" id="29655.A0A0K9P604"/>
<dbReference type="GO" id="GO:0008276">
    <property type="term" value="F:protein methyltransferase activity"/>
    <property type="evidence" value="ECO:0000318"/>
    <property type="project" value="GO_Central"/>
</dbReference>
<dbReference type="EMBL" id="LFYR01001151">
    <property type="protein sequence ID" value="KMZ64449.1"/>
    <property type="molecule type" value="Genomic_DNA"/>
</dbReference>
<evidence type="ECO:0000313" key="1">
    <source>
        <dbReference type="EMBL" id="KMZ64449.1"/>
    </source>
</evidence>
<protein>
    <submittedName>
        <fullName evidence="1">Uncharacterized protein</fullName>
    </submittedName>
</protein>
<dbReference type="AlphaFoldDB" id="A0A0K9P604"/>
<dbReference type="Gene3D" id="3.40.50.150">
    <property type="entry name" value="Vaccinia Virus protein VP39"/>
    <property type="match status" value="1"/>
</dbReference>
<dbReference type="PANTHER" id="PTHR14614">
    <property type="entry name" value="HEPATOCELLULAR CARCINOMA-ASSOCIATED ANTIGEN"/>
    <property type="match status" value="1"/>
</dbReference>
<comment type="caution">
    <text evidence="1">The sequence shown here is derived from an EMBL/GenBank/DDBJ whole genome shotgun (WGS) entry which is preliminary data.</text>
</comment>
<accession>A0A0K9P604</accession>
<evidence type="ECO:0000313" key="2">
    <source>
        <dbReference type="Proteomes" id="UP000036987"/>
    </source>
</evidence>
<dbReference type="PANTHER" id="PTHR14614:SF43">
    <property type="entry name" value="OS04G0492400 PROTEIN"/>
    <property type="match status" value="1"/>
</dbReference>
<gene>
    <name evidence="1" type="ORF">ZOSMA_36G00560</name>
</gene>
<keyword evidence="2" id="KW-1185">Reference proteome</keyword>
<dbReference type="OrthoDB" id="1723750at2759"/>
<dbReference type="InterPro" id="IPR019410">
    <property type="entry name" value="Methyltransf_16"/>
</dbReference>
<name>A0A0K9P604_ZOSMR</name>
<reference evidence="2" key="1">
    <citation type="journal article" date="2016" name="Nature">
        <title>The genome of the seagrass Zostera marina reveals angiosperm adaptation to the sea.</title>
        <authorList>
            <person name="Olsen J.L."/>
            <person name="Rouze P."/>
            <person name="Verhelst B."/>
            <person name="Lin Y.-C."/>
            <person name="Bayer T."/>
            <person name="Collen J."/>
            <person name="Dattolo E."/>
            <person name="De Paoli E."/>
            <person name="Dittami S."/>
            <person name="Maumus F."/>
            <person name="Michel G."/>
            <person name="Kersting A."/>
            <person name="Lauritano C."/>
            <person name="Lohaus R."/>
            <person name="Toepel M."/>
            <person name="Tonon T."/>
            <person name="Vanneste K."/>
            <person name="Amirebrahimi M."/>
            <person name="Brakel J."/>
            <person name="Bostroem C."/>
            <person name="Chovatia M."/>
            <person name="Grimwood J."/>
            <person name="Jenkins J.W."/>
            <person name="Jueterbock A."/>
            <person name="Mraz A."/>
            <person name="Stam W.T."/>
            <person name="Tice H."/>
            <person name="Bornberg-Bauer E."/>
            <person name="Green P.J."/>
            <person name="Pearson G.A."/>
            <person name="Procaccini G."/>
            <person name="Duarte C.M."/>
            <person name="Schmutz J."/>
            <person name="Reusch T.B.H."/>
            <person name="Van de Peer Y."/>
        </authorList>
    </citation>
    <scope>NUCLEOTIDE SEQUENCE [LARGE SCALE GENOMIC DNA]</scope>
    <source>
        <strain evidence="2">cv. Finnish</strain>
    </source>
</reference>
<sequence>MRTPWSILPRCFSGESRRYPSPAVEIIPSKGGVDGQDFFKLTDIIDKTSSYRSNGQKYSKHSDLTFNISLLTILKHEIRDGNLSFRGKRVLELGCGHGLPGTFACLKGASTVHFHDLNAETIRKSTIPNVVGNLQKACDFRNPMQPERTLTLSSRHTLDPAINFYAGEYEDLHGIFPSNISISGKSSFSDSDGLRSHSLIKSPGARAWEKAYNIDALSISDEEKEDVCGFGGYDIILISELTDSVNTLKKIYRLISNCLRLPYGVLYLAVRKNSYVGFNGGGNSGRILKGIAEEEGFIRGHMLVEIGDREIWKFFCI</sequence>
<dbReference type="OMA" id="SECATDL"/>
<dbReference type="GO" id="GO:0006417">
    <property type="term" value="P:regulation of translation"/>
    <property type="evidence" value="ECO:0000318"/>
    <property type="project" value="GO_Central"/>
</dbReference>
<dbReference type="InterPro" id="IPR029063">
    <property type="entry name" value="SAM-dependent_MTases_sf"/>
</dbReference>
<organism evidence="1 2">
    <name type="scientific">Zostera marina</name>
    <name type="common">Eelgrass</name>
    <dbReference type="NCBI Taxonomy" id="29655"/>
    <lineage>
        <taxon>Eukaryota</taxon>
        <taxon>Viridiplantae</taxon>
        <taxon>Streptophyta</taxon>
        <taxon>Embryophyta</taxon>
        <taxon>Tracheophyta</taxon>
        <taxon>Spermatophyta</taxon>
        <taxon>Magnoliopsida</taxon>
        <taxon>Liliopsida</taxon>
        <taxon>Zosteraceae</taxon>
        <taxon>Zostera</taxon>
    </lineage>
</organism>
<proteinExistence type="predicted"/>
<dbReference type="Proteomes" id="UP000036987">
    <property type="component" value="Unassembled WGS sequence"/>
</dbReference>